<keyword evidence="1" id="KW-0489">Methyltransferase</keyword>
<sequence>MLQSNEVVNCAICQKCDWNILATLKSGIWDTNSIDISRININFHIGNCRNCNHVQIITPYTIDTFKILYFSNNAEPDMWCESSLENSPYAQMYEFINEYVRDGLHIADFGAGSGVTLKLINERVNNSTLTSIDFHDYTQSDSINHIKADLNNLSDISSYFKNNPIQIAISTHVLEHIVNPIEYLNNITKYLDVGGLIFIEVPDCKPKLSVQNIASTNIVHGQHIHYYTLDSLDVIAHLAGLKIIKSNQLVSGNIPRLQVLLKKYTTRHDIIRKINPCADILVIDRFTQYTEHQKNLYNLIISSLKDNKVVNLWGVGGDFYNLITSYSDLIQYIESKKILLYDYSLANHRFLGQKILSSTVLKDSELEVILTPIYDPTRERMKKISRNWSSIIIDPYE</sequence>
<keyword evidence="2" id="KW-1185">Reference proteome</keyword>
<name>A0ABP2Z3H9_9GAMM</name>
<dbReference type="Proteomes" id="UP000017548">
    <property type="component" value="Unassembled WGS sequence"/>
</dbReference>
<organism evidence="1 2">
    <name type="scientific">Shewanella decolorationis S12</name>
    <dbReference type="NCBI Taxonomy" id="1353536"/>
    <lineage>
        <taxon>Bacteria</taxon>
        <taxon>Pseudomonadati</taxon>
        <taxon>Pseudomonadota</taxon>
        <taxon>Gammaproteobacteria</taxon>
        <taxon>Alteromonadales</taxon>
        <taxon>Shewanellaceae</taxon>
        <taxon>Shewanella</taxon>
    </lineage>
</organism>
<dbReference type="Pfam" id="PF13489">
    <property type="entry name" value="Methyltransf_23"/>
    <property type="match status" value="1"/>
</dbReference>
<protein>
    <submittedName>
        <fullName evidence="1">Type 12 methyltransferase</fullName>
    </submittedName>
</protein>
<dbReference type="RefSeq" id="WP_023267086.1">
    <property type="nucleotide sequence ID" value="NZ_AXZL01000066.1"/>
</dbReference>
<keyword evidence="1" id="KW-0808">Transferase</keyword>
<dbReference type="SUPFAM" id="SSF53335">
    <property type="entry name" value="S-adenosyl-L-methionine-dependent methyltransferases"/>
    <property type="match status" value="1"/>
</dbReference>
<dbReference type="InterPro" id="IPR029063">
    <property type="entry name" value="SAM-dependent_MTases_sf"/>
</dbReference>
<reference evidence="1 2" key="1">
    <citation type="journal article" date="2013" name="Genome Announc.">
        <title>Draft Genome Sequence of Shewanella decolorationis S12, a Dye-Degrading Bacterium Isolated from a Wastewater Treatment Plant.</title>
        <authorList>
            <person name="Xu M."/>
            <person name="Fang Y."/>
            <person name="Liu J."/>
            <person name="Chen X."/>
            <person name="Sun G."/>
            <person name="Guo J."/>
            <person name="Hua Z."/>
            <person name="Tu Q."/>
            <person name="Wu L."/>
            <person name="Zhou J."/>
            <person name="Liu X."/>
        </authorList>
    </citation>
    <scope>NUCLEOTIDE SEQUENCE [LARGE SCALE GENOMIC DNA]</scope>
    <source>
        <strain evidence="1 2">S12</strain>
    </source>
</reference>
<dbReference type="EMBL" id="AXZL01000066">
    <property type="protein sequence ID" value="ESE41165.1"/>
    <property type="molecule type" value="Genomic_DNA"/>
</dbReference>
<dbReference type="Gene3D" id="3.40.50.150">
    <property type="entry name" value="Vaccinia Virus protein VP39"/>
    <property type="match status" value="1"/>
</dbReference>
<dbReference type="GO" id="GO:0032259">
    <property type="term" value="P:methylation"/>
    <property type="evidence" value="ECO:0007669"/>
    <property type="project" value="UniProtKB-KW"/>
</dbReference>
<proteinExistence type="predicted"/>
<evidence type="ECO:0000313" key="2">
    <source>
        <dbReference type="Proteomes" id="UP000017548"/>
    </source>
</evidence>
<evidence type="ECO:0000313" key="1">
    <source>
        <dbReference type="EMBL" id="ESE41165.1"/>
    </source>
</evidence>
<accession>A0ABP2Z3H9</accession>
<comment type="caution">
    <text evidence="1">The sequence shown here is derived from an EMBL/GenBank/DDBJ whole genome shotgun (WGS) entry which is preliminary data.</text>
</comment>
<gene>
    <name evidence="1" type="ORF">SHD_2075</name>
</gene>
<dbReference type="GO" id="GO:0008168">
    <property type="term" value="F:methyltransferase activity"/>
    <property type="evidence" value="ECO:0007669"/>
    <property type="project" value="UniProtKB-KW"/>
</dbReference>